<dbReference type="STRING" id="983967.A0A1E4SUR6"/>
<gene>
    <name evidence="2" type="ORF">CANARDRAFT_214683</name>
</gene>
<dbReference type="GO" id="GO:0000444">
    <property type="term" value="C:MIS12/MIND type complex"/>
    <property type="evidence" value="ECO:0007669"/>
    <property type="project" value="TreeGrafter"/>
</dbReference>
<name>A0A1E4SUR6_9ASCO</name>
<dbReference type="PANTHER" id="PTHR31749">
    <property type="entry name" value="KINETOCHORE-ASSOCIATED PROTEIN NSL1 HOMOLOG"/>
    <property type="match status" value="1"/>
</dbReference>
<dbReference type="InterPro" id="IPR013950">
    <property type="entry name" value="Mis14/Nsl1"/>
</dbReference>
<keyword evidence="3" id="KW-1185">Reference proteome</keyword>
<accession>A0A1E4SUR6</accession>
<feature type="coiled-coil region" evidence="1">
    <location>
        <begin position="179"/>
        <end position="206"/>
    </location>
</feature>
<keyword evidence="1" id="KW-0175">Coiled coil</keyword>
<proteinExistence type="predicted"/>
<dbReference type="PANTHER" id="PTHR31749:SF3">
    <property type="entry name" value="KINETOCHORE-ASSOCIATED PROTEIN NSL1 HOMOLOG"/>
    <property type="match status" value="1"/>
</dbReference>
<evidence type="ECO:0000313" key="3">
    <source>
        <dbReference type="Proteomes" id="UP000094801"/>
    </source>
</evidence>
<reference evidence="3" key="1">
    <citation type="submission" date="2016-04" db="EMBL/GenBank/DDBJ databases">
        <title>Comparative genomics of biotechnologically important yeasts.</title>
        <authorList>
            <consortium name="DOE Joint Genome Institute"/>
            <person name="Riley R."/>
            <person name="Haridas S."/>
            <person name="Wolfe K.H."/>
            <person name="Lopes M.R."/>
            <person name="Hittinger C.T."/>
            <person name="Goker M."/>
            <person name="Salamov A."/>
            <person name="Wisecaver J."/>
            <person name="Long T.M."/>
            <person name="Aerts A.L."/>
            <person name="Barry K."/>
            <person name="Choi C."/>
            <person name="Clum A."/>
            <person name="Coughlan A.Y."/>
            <person name="Deshpande S."/>
            <person name="Douglass A.P."/>
            <person name="Hanson S.J."/>
            <person name="Klenk H.-P."/>
            <person name="Labutti K."/>
            <person name="Lapidus A."/>
            <person name="Lindquist E."/>
            <person name="Lipzen A."/>
            <person name="Meier-Kolthoff J.P."/>
            <person name="Ohm R.A."/>
            <person name="Otillar R.P."/>
            <person name="Pangilinan J."/>
            <person name="Peng Y."/>
            <person name="Rokas A."/>
            <person name="Rosa C.A."/>
            <person name="Scheuner C."/>
            <person name="Sibirny A.A."/>
            <person name="Slot J.C."/>
            <person name="Stielow J.B."/>
            <person name="Sun H."/>
            <person name="Kurtzman C.P."/>
            <person name="Blackwell M."/>
            <person name="Grigoriev I.V."/>
            <person name="Jeffries T.W."/>
        </authorList>
    </citation>
    <scope>NUCLEOTIDE SEQUENCE [LARGE SCALE GENOMIC DNA]</scope>
    <source>
        <strain evidence="3">NRRL YB-2248</strain>
    </source>
</reference>
<dbReference type="Proteomes" id="UP000094801">
    <property type="component" value="Unassembled WGS sequence"/>
</dbReference>
<organism evidence="2 3">
    <name type="scientific">[Candida] arabinofermentans NRRL YB-2248</name>
    <dbReference type="NCBI Taxonomy" id="983967"/>
    <lineage>
        <taxon>Eukaryota</taxon>
        <taxon>Fungi</taxon>
        <taxon>Dikarya</taxon>
        <taxon>Ascomycota</taxon>
        <taxon>Saccharomycotina</taxon>
        <taxon>Pichiomycetes</taxon>
        <taxon>Pichiales</taxon>
        <taxon>Pichiaceae</taxon>
        <taxon>Ogataea</taxon>
        <taxon>Ogataea/Candida clade</taxon>
    </lineage>
</organism>
<dbReference type="Pfam" id="PF08641">
    <property type="entry name" value="Mis14"/>
    <property type="match status" value="1"/>
</dbReference>
<dbReference type="OrthoDB" id="2135762at2759"/>
<dbReference type="EMBL" id="KV453866">
    <property type="protein sequence ID" value="ODV83241.1"/>
    <property type="molecule type" value="Genomic_DNA"/>
</dbReference>
<dbReference type="AlphaFoldDB" id="A0A1E4SUR6"/>
<evidence type="ECO:0000256" key="1">
    <source>
        <dbReference type="SAM" id="Coils"/>
    </source>
</evidence>
<evidence type="ECO:0000313" key="2">
    <source>
        <dbReference type="EMBL" id="ODV83241.1"/>
    </source>
</evidence>
<sequence>MTDTLHNRLHLQLKELNQLRQSISSALQNKIQTHLDDIEYNNNKDLTKVVESIINEFIDDLFNSIKYSIDLDGISIENLNKSNIIDILNNPLKLNEKVEPHDFALDDKLRDLYAKVEIKIEQVTKLRKSKPNEVYNIYETMYIENLNDIDKLIDKYINNQSNGDDEGEADKEDADEANYDDLKLDLENMLQDLVELKDSVPETKRQLENMSNVLKFVEK</sequence>
<protein>
    <submittedName>
        <fullName evidence="2">Uncharacterized protein</fullName>
    </submittedName>
</protein>
<dbReference type="GO" id="GO:0000070">
    <property type="term" value="P:mitotic sister chromatid segregation"/>
    <property type="evidence" value="ECO:0007669"/>
    <property type="project" value="InterPro"/>
</dbReference>